<dbReference type="EMBL" id="MU001633">
    <property type="protein sequence ID" value="KAF2485371.1"/>
    <property type="molecule type" value="Genomic_DNA"/>
</dbReference>
<dbReference type="PANTHER" id="PTHR10963:SF24">
    <property type="entry name" value="GLYCOSIDASE C21B10.07-RELATED"/>
    <property type="match status" value="1"/>
</dbReference>
<dbReference type="EC" id="3.2.1.6" evidence="3"/>
<dbReference type="RefSeq" id="XP_033591940.1">
    <property type="nucleotide sequence ID" value="XM_033735942.1"/>
</dbReference>
<dbReference type="SUPFAM" id="SSF49899">
    <property type="entry name" value="Concanavalin A-like lectins/glucanases"/>
    <property type="match status" value="1"/>
</dbReference>
<evidence type="ECO:0000256" key="4">
    <source>
        <dbReference type="ARBA" id="ARBA00022801"/>
    </source>
</evidence>
<keyword evidence="8" id="KW-1185">Reference proteome</keyword>
<evidence type="ECO:0000256" key="3">
    <source>
        <dbReference type="ARBA" id="ARBA00012599"/>
    </source>
</evidence>
<dbReference type="Gene3D" id="2.60.120.200">
    <property type="match status" value="1"/>
</dbReference>
<dbReference type="OrthoDB" id="192832at2759"/>
<dbReference type="Proteomes" id="UP000799767">
    <property type="component" value="Unassembled WGS sequence"/>
</dbReference>
<dbReference type="PROSITE" id="PS51762">
    <property type="entry name" value="GH16_2"/>
    <property type="match status" value="1"/>
</dbReference>
<keyword evidence="4" id="KW-0378">Hydrolase</keyword>
<evidence type="ECO:0000313" key="8">
    <source>
        <dbReference type="Proteomes" id="UP000799767"/>
    </source>
</evidence>
<comment type="similarity">
    <text evidence="2">Belongs to the glycosyl hydrolase 16 family.</text>
</comment>
<evidence type="ECO:0000313" key="7">
    <source>
        <dbReference type="EMBL" id="KAF2485371.1"/>
    </source>
</evidence>
<keyword evidence="5" id="KW-0326">Glycosidase</keyword>
<dbReference type="InterPro" id="IPR050546">
    <property type="entry name" value="Glycosyl_Hydrlase_16"/>
</dbReference>
<dbReference type="InterPro" id="IPR000757">
    <property type="entry name" value="Beta-glucanase-like"/>
</dbReference>
<evidence type="ECO:0000256" key="5">
    <source>
        <dbReference type="ARBA" id="ARBA00023295"/>
    </source>
</evidence>
<dbReference type="AlphaFoldDB" id="A0A6A6Q020"/>
<sequence length="338" mass="36631">MAAKCWAQYTLQQDYLQGGNFFEQFSFFTAPDPTDGFVTYVDQATAQAAGLIQSSGNQVTISVDDTSTTTTGRQSVRLTSLQSYQSGLFIIDLAHMPGSICGTWPAFWTVGPDWPNQGEIDIIEGVNQNTMNAMTLHTGDGCTINNSGFSGTLSTSDCYTYAPNQASNAGCSIDATSGNTYGTGFNNAGGGVYAMELTANSIAVYFFTRASIPENVLSDSPDPSTWGEPLSYFSGDCDFASKFTNQQIVFDVTFCGQWAGAVWPTSSCASQFGSSCENYVGQNPSAFSESYWSINSLKVFENTEHWPADDYASSTTRRPFHPAFQLETSTTFDDHLIR</sequence>
<reference evidence="7" key="1">
    <citation type="journal article" date="2020" name="Stud. Mycol.">
        <title>101 Dothideomycetes genomes: a test case for predicting lifestyles and emergence of pathogens.</title>
        <authorList>
            <person name="Haridas S."/>
            <person name="Albert R."/>
            <person name="Binder M."/>
            <person name="Bloem J."/>
            <person name="Labutti K."/>
            <person name="Salamov A."/>
            <person name="Andreopoulos B."/>
            <person name="Baker S."/>
            <person name="Barry K."/>
            <person name="Bills G."/>
            <person name="Bluhm B."/>
            <person name="Cannon C."/>
            <person name="Castanera R."/>
            <person name="Culley D."/>
            <person name="Daum C."/>
            <person name="Ezra D."/>
            <person name="Gonzalez J."/>
            <person name="Henrissat B."/>
            <person name="Kuo A."/>
            <person name="Liang C."/>
            <person name="Lipzen A."/>
            <person name="Lutzoni F."/>
            <person name="Magnuson J."/>
            <person name="Mondo S."/>
            <person name="Nolan M."/>
            <person name="Ohm R."/>
            <person name="Pangilinan J."/>
            <person name="Park H.-J."/>
            <person name="Ramirez L."/>
            <person name="Alfaro M."/>
            <person name="Sun H."/>
            <person name="Tritt A."/>
            <person name="Yoshinaga Y."/>
            <person name="Zwiers L.-H."/>
            <person name="Turgeon B."/>
            <person name="Goodwin S."/>
            <person name="Spatafora J."/>
            <person name="Crous P."/>
            <person name="Grigoriev I."/>
        </authorList>
    </citation>
    <scope>NUCLEOTIDE SEQUENCE</scope>
    <source>
        <strain evidence="7">CBS 113389</strain>
    </source>
</reference>
<evidence type="ECO:0000259" key="6">
    <source>
        <dbReference type="PROSITE" id="PS51762"/>
    </source>
</evidence>
<dbReference type="InterPro" id="IPR013320">
    <property type="entry name" value="ConA-like_dom_sf"/>
</dbReference>
<evidence type="ECO:0000256" key="2">
    <source>
        <dbReference type="ARBA" id="ARBA00006865"/>
    </source>
</evidence>
<evidence type="ECO:0000256" key="1">
    <source>
        <dbReference type="ARBA" id="ARBA00000124"/>
    </source>
</evidence>
<organism evidence="7 8">
    <name type="scientific">Neohortaea acidophila</name>
    <dbReference type="NCBI Taxonomy" id="245834"/>
    <lineage>
        <taxon>Eukaryota</taxon>
        <taxon>Fungi</taxon>
        <taxon>Dikarya</taxon>
        <taxon>Ascomycota</taxon>
        <taxon>Pezizomycotina</taxon>
        <taxon>Dothideomycetes</taxon>
        <taxon>Dothideomycetidae</taxon>
        <taxon>Mycosphaerellales</taxon>
        <taxon>Teratosphaeriaceae</taxon>
        <taxon>Neohortaea</taxon>
    </lineage>
</organism>
<name>A0A6A6Q020_9PEZI</name>
<dbReference type="GO" id="GO:0052861">
    <property type="term" value="F:endo-1,3(4)-beta-glucanase activity"/>
    <property type="evidence" value="ECO:0007669"/>
    <property type="project" value="UniProtKB-EC"/>
</dbReference>
<gene>
    <name evidence="7" type="ORF">BDY17DRAFT_315772</name>
</gene>
<comment type="catalytic activity">
    <reaction evidence="1">
        <text>Endohydrolysis of (1-&gt;3)- or (1-&gt;4)-linkages in beta-D-glucans when the glucose residue whose reducing group is involved in the linkage to be hydrolyzed is itself substituted at C-3.</text>
        <dbReference type="EC" id="3.2.1.6"/>
    </reaction>
</comment>
<dbReference type="Pfam" id="PF26113">
    <property type="entry name" value="GH16_XgeA"/>
    <property type="match status" value="1"/>
</dbReference>
<proteinExistence type="inferred from homology"/>
<dbReference type="GO" id="GO:0009251">
    <property type="term" value="P:glucan catabolic process"/>
    <property type="evidence" value="ECO:0007669"/>
    <property type="project" value="TreeGrafter"/>
</dbReference>
<dbReference type="GeneID" id="54476944"/>
<dbReference type="CDD" id="cd02181">
    <property type="entry name" value="GH16_fungal_Lam16A_glucanase"/>
    <property type="match status" value="1"/>
</dbReference>
<dbReference type="FunFam" id="2.60.120.200:FF:000114">
    <property type="entry name" value="Probable endo-1,3(4)-beta-glucanase NFIA_089530"/>
    <property type="match status" value="1"/>
</dbReference>
<feature type="domain" description="GH16" evidence="6">
    <location>
        <begin position="25"/>
        <end position="267"/>
    </location>
</feature>
<protein>
    <recommendedName>
        <fullName evidence="3">endo-1,3(4)-beta-glucanase</fullName>
        <ecNumber evidence="3">3.2.1.6</ecNumber>
    </recommendedName>
</protein>
<accession>A0A6A6Q020</accession>
<dbReference type="PANTHER" id="PTHR10963">
    <property type="entry name" value="GLYCOSYL HYDROLASE-RELATED"/>
    <property type="match status" value="1"/>
</dbReference>